<evidence type="ECO:0000256" key="14">
    <source>
        <dbReference type="PROSITE-ProRule" id="PRU00175"/>
    </source>
</evidence>
<keyword evidence="7 14" id="KW-0863">Zinc-finger</keyword>
<dbReference type="Gene3D" id="3.40.50.200">
    <property type="entry name" value="Peptidase S8/S53 domain"/>
    <property type="match status" value="2"/>
</dbReference>
<dbReference type="SUPFAM" id="SSF57850">
    <property type="entry name" value="RING/U-box"/>
    <property type="match status" value="1"/>
</dbReference>
<dbReference type="SMART" id="SM00744">
    <property type="entry name" value="RINGv"/>
    <property type="match status" value="1"/>
</dbReference>
<dbReference type="Pfam" id="PF00082">
    <property type="entry name" value="Peptidase_S8"/>
    <property type="match status" value="1"/>
</dbReference>
<dbReference type="PANTHER" id="PTHR46283">
    <property type="entry name" value="E3 UBIQUITIN-PROTEIN LIGASE MARCH5"/>
    <property type="match status" value="1"/>
</dbReference>
<feature type="transmembrane region" description="Helical" evidence="17">
    <location>
        <begin position="320"/>
        <end position="342"/>
    </location>
</feature>
<evidence type="ECO:0000256" key="8">
    <source>
        <dbReference type="ARBA" id="ARBA00022801"/>
    </source>
</evidence>
<evidence type="ECO:0000256" key="1">
    <source>
        <dbReference type="ARBA" id="ARBA00004141"/>
    </source>
</evidence>
<dbReference type="Gene3D" id="2.60.40.1710">
    <property type="entry name" value="Subtilisin-like superfamily"/>
    <property type="match status" value="1"/>
</dbReference>
<dbReference type="InterPro" id="IPR015500">
    <property type="entry name" value="Peptidase_S8_subtilisin-rel"/>
</dbReference>
<keyword evidence="4 17" id="KW-0812">Transmembrane</keyword>
<reference evidence="20 21" key="1">
    <citation type="submission" date="2018-06" db="EMBL/GenBank/DDBJ databases">
        <title>Comparative genomics reveals the genomic features of Rhizophagus irregularis, R. cerebriforme, R. diaphanum and Gigaspora rosea, and their symbiotic lifestyle signature.</title>
        <authorList>
            <person name="Morin E."/>
            <person name="San Clemente H."/>
            <person name="Chen E.C.H."/>
            <person name="De La Providencia I."/>
            <person name="Hainaut M."/>
            <person name="Kuo A."/>
            <person name="Kohler A."/>
            <person name="Murat C."/>
            <person name="Tang N."/>
            <person name="Roy S."/>
            <person name="Loubradou J."/>
            <person name="Henrissat B."/>
            <person name="Grigoriev I.V."/>
            <person name="Corradi N."/>
            <person name="Roux C."/>
            <person name="Martin F.M."/>
        </authorList>
    </citation>
    <scope>NUCLEOTIDE SEQUENCE [LARGE SCALE GENOMIC DNA]</scope>
    <source>
        <strain evidence="20 21">DAOM 227022</strain>
    </source>
</reference>
<accession>A0A397TG58</accession>
<evidence type="ECO:0000256" key="12">
    <source>
        <dbReference type="ARBA" id="ARBA00023136"/>
    </source>
</evidence>
<dbReference type="PROSITE" id="PS51892">
    <property type="entry name" value="SUBTILASE"/>
    <property type="match status" value="1"/>
</dbReference>
<keyword evidence="10" id="KW-0862">Zinc</keyword>
<evidence type="ECO:0000256" key="6">
    <source>
        <dbReference type="ARBA" id="ARBA00022729"/>
    </source>
</evidence>
<feature type="transmembrane region" description="Helical" evidence="17">
    <location>
        <begin position="162"/>
        <end position="181"/>
    </location>
</feature>
<dbReference type="InterPro" id="IPR011016">
    <property type="entry name" value="Znf_RING-CH"/>
</dbReference>
<dbReference type="InterPro" id="IPR000209">
    <property type="entry name" value="Peptidase_S8/S53_dom"/>
</dbReference>
<protein>
    <submittedName>
        <fullName evidence="20">Uncharacterized protein</fullName>
    </submittedName>
</protein>
<feature type="region of interest" description="Disordered" evidence="16">
    <location>
        <begin position="285"/>
        <end position="305"/>
    </location>
</feature>
<dbReference type="InterPro" id="IPR001841">
    <property type="entry name" value="Znf_RING"/>
</dbReference>
<evidence type="ECO:0000256" key="13">
    <source>
        <dbReference type="PIRSR" id="PIRSR615500-1"/>
    </source>
</evidence>
<keyword evidence="5" id="KW-0479">Metal-binding</keyword>
<feature type="active site" description="Charge relay system" evidence="13 15">
    <location>
        <position position="478"/>
    </location>
</feature>
<keyword evidence="3 15" id="KW-0645">Protease</keyword>
<dbReference type="SUPFAM" id="SSF52743">
    <property type="entry name" value="Subtilisin-like"/>
    <property type="match status" value="1"/>
</dbReference>
<evidence type="ECO:0000259" key="19">
    <source>
        <dbReference type="PROSITE" id="PS51292"/>
    </source>
</evidence>
<evidence type="ECO:0000256" key="7">
    <source>
        <dbReference type="ARBA" id="ARBA00022771"/>
    </source>
</evidence>
<evidence type="ECO:0000256" key="9">
    <source>
        <dbReference type="ARBA" id="ARBA00022825"/>
    </source>
</evidence>
<proteinExistence type="inferred from homology"/>
<dbReference type="Pfam" id="PF12906">
    <property type="entry name" value="RINGv"/>
    <property type="match status" value="1"/>
</dbReference>
<gene>
    <name evidence="20" type="ORF">C1645_855425</name>
</gene>
<keyword evidence="9 15" id="KW-0720">Serine protease</keyword>
<evidence type="ECO:0000313" key="20">
    <source>
        <dbReference type="EMBL" id="RIA97098.1"/>
    </source>
</evidence>
<comment type="subcellular location">
    <subcellularLocation>
        <location evidence="1">Membrane</location>
        <topology evidence="1">Multi-pass membrane protein</topology>
    </subcellularLocation>
</comment>
<dbReference type="Pfam" id="PF06280">
    <property type="entry name" value="fn3_5"/>
    <property type="match status" value="1"/>
</dbReference>
<dbReference type="EMBL" id="QKYT01000034">
    <property type="protein sequence ID" value="RIA97098.1"/>
    <property type="molecule type" value="Genomic_DNA"/>
</dbReference>
<dbReference type="Proteomes" id="UP000265703">
    <property type="component" value="Unassembled WGS sequence"/>
</dbReference>
<dbReference type="PRINTS" id="PR00723">
    <property type="entry name" value="SUBTILISIN"/>
</dbReference>
<dbReference type="PROSITE" id="PS50089">
    <property type="entry name" value="ZF_RING_2"/>
    <property type="match status" value="1"/>
</dbReference>
<evidence type="ECO:0000313" key="21">
    <source>
        <dbReference type="Proteomes" id="UP000265703"/>
    </source>
</evidence>
<dbReference type="GO" id="GO:0006508">
    <property type="term" value="P:proteolysis"/>
    <property type="evidence" value="ECO:0007669"/>
    <property type="project" value="UniProtKB-KW"/>
</dbReference>
<name>A0A397TG58_9GLOM</name>
<evidence type="ECO:0000256" key="2">
    <source>
        <dbReference type="ARBA" id="ARBA00011073"/>
    </source>
</evidence>
<dbReference type="InterPro" id="IPR036852">
    <property type="entry name" value="Peptidase_S8/S53_dom_sf"/>
</dbReference>
<evidence type="ECO:0000256" key="10">
    <source>
        <dbReference type="ARBA" id="ARBA00022833"/>
    </source>
</evidence>
<dbReference type="PROSITE" id="PS51292">
    <property type="entry name" value="ZF_RING_CH"/>
    <property type="match status" value="1"/>
</dbReference>
<dbReference type="InterPro" id="IPR022398">
    <property type="entry name" value="Peptidase_S8_His-AS"/>
</dbReference>
<feature type="domain" description="RING-type" evidence="18">
    <location>
        <begin position="82"/>
        <end position="133"/>
    </location>
</feature>
<dbReference type="InterPro" id="IPR010435">
    <property type="entry name" value="C5a/SBT2-like_Fn3"/>
</dbReference>
<dbReference type="Gene3D" id="3.30.40.10">
    <property type="entry name" value="Zinc/RING finger domain, C3HC4 (zinc finger)"/>
    <property type="match status" value="1"/>
</dbReference>
<feature type="region of interest" description="Disordered" evidence="16">
    <location>
        <begin position="1"/>
        <end position="31"/>
    </location>
</feature>
<sequence length="1131" mass="126511">MSSTPFSQYARIDRAESSSSSPLIEFSNEDSENTSNRLVTYDGQFGEQMNSIASTSSSTQPATSIDFTTINNNFGETEHKRCWICFGEESDSEGKWVKACRCSLISHEECLLNWITEKQRNTALRKVRCPQCKTVYHLAEQTSYLLKFLTVVDSTIQSSIPYFTIFGVTFAVAITNIHYGAYATITMVGLEEGERLLEEPWSWRICFTLPLVPVFLIFSRARFADPVMPLIPMLFIRMNQLRLTMPPNPSFTISLLPWARIIYNWSYQRAFGRLEQEWRSQLEPYTNPTEIENGENGNIRPRNDQDVLDRLDRSNAGRKIVGALCLPFISAMVGSFLGRFPFVRGRIPDTFHRNILGGCLFIVFKQKHRIPPISSNMNIELKSKYTRMLFNKRDWNPNTPLNLSKGTDLNTIHKMIGVDLVHKQFGYYGKGIKIGIIDTGIDYLHPALGGCFGPGCKVEYGYNYLENTWDPRDVCVGHGTHVAGIIGADDSIHSGFIGIVPQATLGAYRTMNCEGQGEGDVVMTALQRAKDDGMNIINLSLGGIGWAITPLSEMADVLTKHGIIVVTADGNDGVEGIFESGGALLGRETILVGSIENTHYLSFKAYDVSDKNFSIDYVTVSARAFTFSSAKIEIFPDYKCPTDFKIYENKVVIVTLETCPLDCPWVGILQVINALAILIVRNVTLGPSLANFNNVKVKIPTATINPIMAQLIKERKEKNNDLEMDFSEKIGYLLPNPVGNSMSYFSSWGLSDILDIKPEIVTPGGMIFSTYPIHLGSYAQLSGTSMSTACIAGALALYMEANPSKSSQYARDMLTIYANPVYDTKNREKASVLQQGAGLINIYNSIISSTLVTPTKILLNDTSNGLYDYRYLDIQNNGKEVINYSLKHYPAISVNGYNGTRSVKTNYMKFKHSFAIIRFVKDQVTVQPGSSVRVYFTISLPEDLIEEQRWFYSGFIQVQPIMDQEIAITIPYAGLAGNVTSLPILGQPEFPQLIKSNITISSDTTTPTTFTMENPENRPIIAIVISTPTKLLLINALNSDKQIIGILPGIGFDITLSGATQYLVKTKFNQILYYEWNGNIVSLDWKNGFKTHFDDGIYYLKVRALKIFGNISNESDWETWISPPIKIQRKK</sequence>
<evidence type="ECO:0000256" key="15">
    <source>
        <dbReference type="PROSITE-ProRule" id="PRU01240"/>
    </source>
</evidence>
<keyword evidence="6" id="KW-0732">Signal</keyword>
<evidence type="ECO:0000256" key="16">
    <source>
        <dbReference type="SAM" id="MobiDB-lite"/>
    </source>
</evidence>
<dbReference type="CDD" id="cd07489">
    <property type="entry name" value="Peptidases_S8_5"/>
    <property type="match status" value="1"/>
</dbReference>
<dbReference type="InterPro" id="IPR034187">
    <property type="entry name" value="Peptidases_S8_5"/>
</dbReference>
<feature type="active site" description="Charge relay system" evidence="13 15">
    <location>
        <position position="438"/>
    </location>
</feature>
<keyword evidence="11 17" id="KW-1133">Transmembrane helix</keyword>
<dbReference type="GO" id="GO:0004252">
    <property type="term" value="F:serine-type endopeptidase activity"/>
    <property type="evidence" value="ECO:0007669"/>
    <property type="project" value="UniProtKB-UniRule"/>
</dbReference>
<dbReference type="OrthoDB" id="10256524at2759"/>
<dbReference type="GO" id="GO:0016020">
    <property type="term" value="C:membrane"/>
    <property type="evidence" value="ECO:0007669"/>
    <property type="project" value="UniProtKB-SubCell"/>
</dbReference>
<evidence type="ECO:0000259" key="18">
    <source>
        <dbReference type="PROSITE" id="PS50089"/>
    </source>
</evidence>
<dbReference type="PROSITE" id="PS00136">
    <property type="entry name" value="SUBTILASE_ASP"/>
    <property type="match status" value="1"/>
</dbReference>
<evidence type="ECO:0000256" key="5">
    <source>
        <dbReference type="ARBA" id="ARBA00022723"/>
    </source>
</evidence>
<dbReference type="InterPro" id="IPR013083">
    <property type="entry name" value="Znf_RING/FYVE/PHD"/>
</dbReference>
<dbReference type="STRING" id="658196.A0A397TG58"/>
<evidence type="ECO:0000256" key="11">
    <source>
        <dbReference type="ARBA" id="ARBA00022989"/>
    </source>
</evidence>
<evidence type="ECO:0000256" key="4">
    <source>
        <dbReference type="ARBA" id="ARBA00022692"/>
    </source>
</evidence>
<evidence type="ECO:0000256" key="3">
    <source>
        <dbReference type="ARBA" id="ARBA00022670"/>
    </source>
</evidence>
<keyword evidence="8 15" id="KW-0378">Hydrolase</keyword>
<keyword evidence="12 17" id="KW-0472">Membrane</keyword>
<evidence type="ECO:0000256" key="17">
    <source>
        <dbReference type="SAM" id="Phobius"/>
    </source>
</evidence>
<feature type="domain" description="RING-CH-type" evidence="19">
    <location>
        <begin position="74"/>
        <end position="139"/>
    </location>
</feature>
<keyword evidence="21" id="KW-1185">Reference proteome</keyword>
<comment type="similarity">
    <text evidence="2 15">Belongs to the peptidase S8 family.</text>
</comment>
<organism evidence="20 21">
    <name type="scientific">Glomus cerebriforme</name>
    <dbReference type="NCBI Taxonomy" id="658196"/>
    <lineage>
        <taxon>Eukaryota</taxon>
        <taxon>Fungi</taxon>
        <taxon>Fungi incertae sedis</taxon>
        <taxon>Mucoromycota</taxon>
        <taxon>Glomeromycotina</taxon>
        <taxon>Glomeromycetes</taxon>
        <taxon>Glomerales</taxon>
        <taxon>Glomeraceae</taxon>
        <taxon>Glomus</taxon>
    </lineage>
</organism>
<feature type="active site" description="Charge relay system" evidence="13 15">
    <location>
        <position position="785"/>
    </location>
</feature>
<dbReference type="GO" id="GO:0008270">
    <property type="term" value="F:zinc ion binding"/>
    <property type="evidence" value="ECO:0007669"/>
    <property type="project" value="UniProtKB-KW"/>
</dbReference>
<dbReference type="PROSITE" id="PS00137">
    <property type="entry name" value="SUBTILASE_HIS"/>
    <property type="match status" value="1"/>
</dbReference>
<dbReference type="AlphaFoldDB" id="A0A397TG58"/>
<dbReference type="InterPro" id="IPR023827">
    <property type="entry name" value="Peptidase_S8_Asp-AS"/>
</dbReference>
<comment type="caution">
    <text evidence="20">The sequence shown here is derived from an EMBL/GenBank/DDBJ whole genome shotgun (WGS) entry which is preliminary data.</text>
</comment>
<feature type="transmembrane region" description="Helical" evidence="17">
    <location>
        <begin position="201"/>
        <end position="218"/>
    </location>
</feature>